<reference evidence="2" key="1">
    <citation type="journal article" date="2010" name="Genome Res.">
        <title>Population genomic sequencing of Coccidioides fungi reveals recent hybridization and transposon control.</title>
        <authorList>
            <person name="Neafsey D.E."/>
            <person name="Barker B.M."/>
            <person name="Sharpton T.J."/>
            <person name="Stajich J.E."/>
            <person name="Park D.J."/>
            <person name="Whiston E."/>
            <person name="Hung C.-Y."/>
            <person name="McMahan C."/>
            <person name="White J."/>
            <person name="Sykes S."/>
            <person name="Heiman D."/>
            <person name="Young S."/>
            <person name="Zeng Q."/>
            <person name="Abouelleil A."/>
            <person name="Aftuck L."/>
            <person name="Bessette D."/>
            <person name="Brown A."/>
            <person name="FitzGerald M."/>
            <person name="Lui A."/>
            <person name="Macdonald J.P."/>
            <person name="Priest M."/>
            <person name="Orbach M.J."/>
            <person name="Galgiani J.N."/>
            <person name="Kirkland T.N."/>
            <person name="Cole G.T."/>
            <person name="Birren B.W."/>
            <person name="Henn M.R."/>
            <person name="Taylor J.W."/>
            <person name="Rounsley S.D."/>
        </authorList>
    </citation>
    <scope>NUCLEOTIDE SEQUENCE [LARGE SCALE GENOMIC DNA]</scope>
    <source>
        <strain evidence="2">RMSCC 2394</strain>
    </source>
</reference>
<organism evidence="1 2">
    <name type="scientific">Coccidioides immitis RMSCC 2394</name>
    <dbReference type="NCBI Taxonomy" id="404692"/>
    <lineage>
        <taxon>Eukaryota</taxon>
        <taxon>Fungi</taxon>
        <taxon>Dikarya</taxon>
        <taxon>Ascomycota</taxon>
        <taxon>Pezizomycotina</taxon>
        <taxon>Eurotiomycetes</taxon>
        <taxon>Eurotiomycetidae</taxon>
        <taxon>Onygenales</taxon>
        <taxon>Onygenaceae</taxon>
        <taxon>Coccidioides</taxon>
    </lineage>
</organism>
<accession>A0A0J6YM83</accession>
<dbReference type="EMBL" id="DS028100">
    <property type="protein sequence ID" value="KMP09771.1"/>
    <property type="molecule type" value="Genomic_DNA"/>
</dbReference>
<dbReference type="Proteomes" id="UP000054565">
    <property type="component" value="Unassembled WGS sequence"/>
</dbReference>
<evidence type="ECO:0000313" key="1">
    <source>
        <dbReference type="EMBL" id="KMP09771.1"/>
    </source>
</evidence>
<name>A0A0J6YM83_COCIT</name>
<sequence>MDGWSSSGAGPTARCEGWARNDDFEAAPATRQRRIVINRSSNGGGKGQDRIFVSTRLHLPILICSLTNAIPMDGSEYRAISITWDCCPICAQEQRRLGLTPKRFTCRTAFPWNLEDRLYQYSPADFIDV</sequence>
<evidence type="ECO:0000313" key="2">
    <source>
        <dbReference type="Proteomes" id="UP000054565"/>
    </source>
</evidence>
<gene>
    <name evidence="1" type="ORF">CIRG_09005</name>
</gene>
<protein>
    <submittedName>
        <fullName evidence="1">Uncharacterized protein</fullName>
    </submittedName>
</protein>
<dbReference type="AlphaFoldDB" id="A0A0J6YM83"/>
<proteinExistence type="predicted"/>